<sequence length="458" mass="50577">MIELLVRRFLCPSAGCGRRTFVEQVDGLTERFARRTPLLRRSLEKIALALAGRPGARLAAHLSVPTSANSLIRLVRRLPDKHVGAAPRMLGIDDFALKKGHVYGTIILDMETGERVDVLPDRTADTLTAWLRAHPGAEIVCRDRASAYAEAVRTACPDAIQVADRFHLWKNLCEAVGKCVAIHRSCLAEPTEDAPADATAEQEVSGRPEGMRVIRRRERHAAVHALYDKGAPIQAISEALGLDRKTVRRYAHAATPEEASLGTGSRRYGQVHAYSPYLHRRWNEGCTDSARLHAEIAELGFTGSKRTVRRHLQEIRASGKPAPDKPKALTVRTATWLITSHPDNLDESSELKLKKLLSRSPELDAVAAYVRSFAAMMTERRGSDLESWLTSAEGTGMKPLRSLARGLRQDFDAVTAGLTLEWSSGKVEGNVNRAKRIKRDGYGRAGFDLLRLQILLAD</sequence>
<dbReference type="InterPro" id="IPR002560">
    <property type="entry name" value="Transposase_DDE"/>
</dbReference>
<keyword evidence="3" id="KW-1185">Reference proteome</keyword>
<dbReference type="EMBL" id="BMND01000009">
    <property type="protein sequence ID" value="GGN44857.1"/>
    <property type="molecule type" value="Genomic_DNA"/>
</dbReference>
<evidence type="ECO:0000259" key="1">
    <source>
        <dbReference type="Pfam" id="PF01610"/>
    </source>
</evidence>
<feature type="domain" description="Transposase IS204/IS1001/IS1096/IS1165 DDE" evidence="1">
    <location>
        <begin position="309"/>
        <end position="454"/>
    </location>
</feature>
<dbReference type="PANTHER" id="PTHR33498:SF1">
    <property type="entry name" value="TRANSPOSASE FOR INSERTION SEQUENCE ELEMENT IS1557"/>
    <property type="match status" value="1"/>
</dbReference>
<evidence type="ECO:0000313" key="2">
    <source>
        <dbReference type="EMBL" id="GGN44857.1"/>
    </source>
</evidence>
<dbReference type="Pfam" id="PF01610">
    <property type="entry name" value="DDE_Tnp_ISL3"/>
    <property type="match status" value="2"/>
</dbReference>
<dbReference type="PANTHER" id="PTHR33498">
    <property type="entry name" value="TRANSPOSASE FOR INSERTION SEQUENCE ELEMENT IS1557"/>
    <property type="match status" value="1"/>
</dbReference>
<reference evidence="3" key="1">
    <citation type="journal article" date="2019" name="Int. J. Syst. Evol. Microbiol.">
        <title>The Global Catalogue of Microorganisms (GCM) 10K type strain sequencing project: providing services to taxonomists for standard genome sequencing and annotation.</title>
        <authorList>
            <consortium name="The Broad Institute Genomics Platform"/>
            <consortium name="The Broad Institute Genome Sequencing Center for Infectious Disease"/>
            <person name="Wu L."/>
            <person name="Ma J."/>
        </authorList>
    </citation>
    <scope>NUCLEOTIDE SEQUENCE [LARGE SCALE GENOMIC DNA]</scope>
    <source>
        <strain evidence="3">CGMCC 4.7323</strain>
    </source>
</reference>
<organism evidence="2 3">
    <name type="scientific">Streptomyces kronopolitis</name>
    <dbReference type="NCBI Taxonomy" id="1612435"/>
    <lineage>
        <taxon>Bacteria</taxon>
        <taxon>Bacillati</taxon>
        <taxon>Actinomycetota</taxon>
        <taxon>Actinomycetes</taxon>
        <taxon>Kitasatosporales</taxon>
        <taxon>Streptomycetaceae</taxon>
        <taxon>Streptomyces</taxon>
    </lineage>
</organism>
<accession>A0ABQ2JCM1</accession>
<protein>
    <submittedName>
        <fullName evidence="2">ISL3 family transposase</fullName>
    </submittedName>
</protein>
<dbReference type="Proteomes" id="UP000600080">
    <property type="component" value="Unassembled WGS sequence"/>
</dbReference>
<comment type="caution">
    <text evidence="2">The sequence shown here is derived from an EMBL/GenBank/DDBJ whole genome shotgun (WGS) entry which is preliminary data.</text>
</comment>
<gene>
    <name evidence="2" type="ORF">GCM10012285_27900</name>
</gene>
<dbReference type="InterPro" id="IPR047951">
    <property type="entry name" value="Transpos_ISL3"/>
</dbReference>
<dbReference type="Gene3D" id="1.10.10.60">
    <property type="entry name" value="Homeodomain-like"/>
    <property type="match status" value="1"/>
</dbReference>
<evidence type="ECO:0000313" key="3">
    <source>
        <dbReference type="Proteomes" id="UP000600080"/>
    </source>
</evidence>
<feature type="domain" description="Transposase IS204/IS1001/IS1096/IS1165 DDE" evidence="1">
    <location>
        <begin position="90"/>
        <end position="181"/>
    </location>
</feature>
<proteinExistence type="predicted"/>
<dbReference type="NCBIfam" id="NF033550">
    <property type="entry name" value="transpos_ISL3"/>
    <property type="match status" value="1"/>
</dbReference>
<name>A0ABQ2JCM1_9ACTN</name>